<comment type="caution">
    <text evidence="2">The sequence shown here is derived from an EMBL/GenBank/DDBJ whole genome shotgun (WGS) entry which is preliminary data.</text>
</comment>
<sequence>MSEELKQAFGLWFNKEYPLPSGMERGPIARDLRKGCEKAFMAGTEACPSPWISVTPETMPEVNGKYLVFNQCTLDFAVGKYNGNNYWVNPVTGVWLFEVTHWQPIELPKATE</sequence>
<dbReference type="EMBL" id="LAZR01000282">
    <property type="protein sequence ID" value="KKN77275.1"/>
    <property type="molecule type" value="Genomic_DNA"/>
</dbReference>
<dbReference type="AlphaFoldDB" id="A0A0F9T7W6"/>
<dbReference type="InterPro" id="IPR007539">
    <property type="entry name" value="DUF551"/>
</dbReference>
<organism evidence="2">
    <name type="scientific">marine sediment metagenome</name>
    <dbReference type="NCBI Taxonomy" id="412755"/>
    <lineage>
        <taxon>unclassified sequences</taxon>
        <taxon>metagenomes</taxon>
        <taxon>ecological metagenomes</taxon>
    </lineage>
</organism>
<protein>
    <recommendedName>
        <fullName evidence="1">DUF551 domain-containing protein</fullName>
    </recommendedName>
</protein>
<dbReference type="Pfam" id="PF04448">
    <property type="entry name" value="DUF551"/>
    <property type="match status" value="1"/>
</dbReference>
<accession>A0A0F9T7W6</accession>
<proteinExistence type="predicted"/>
<evidence type="ECO:0000259" key="1">
    <source>
        <dbReference type="Pfam" id="PF04448"/>
    </source>
</evidence>
<gene>
    <name evidence="2" type="ORF">LCGC14_0362530</name>
</gene>
<reference evidence="2" key="1">
    <citation type="journal article" date="2015" name="Nature">
        <title>Complex archaea that bridge the gap between prokaryotes and eukaryotes.</title>
        <authorList>
            <person name="Spang A."/>
            <person name="Saw J.H."/>
            <person name="Jorgensen S.L."/>
            <person name="Zaremba-Niedzwiedzka K."/>
            <person name="Martijn J."/>
            <person name="Lind A.E."/>
            <person name="van Eijk R."/>
            <person name="Schleper C."/>
            <person name="Guy L."/>
            <person name="Ettema T.J."/>
        </authorList>
    </citation>
    <scope>NUCLEOTIDE SEQUENCE</scope>
</reference>
<name>A0A0F9T7W6_9ZZZZ</name>
<evidence type="ECO:0000313" key="2">
    <source>
        <dbReference type="EMBL" id="KKN77275.1"/>
    </source>
</evidence>
<feature type="domain" description="DUF551" evidence="1">
    <location>
        <begin position="51"/>
        <end position="106"/>
    </location>
</feature>